<dbReference type="AlphaFoldDB" id="A0A5J6WY89"/>
<protein>
    <submittedName>
        <fullName evidence="1">Uncharacterized protein</fullName>
    </submittedName>
</protein>
<keyword evidence="2" id="KW-1185">Reference proteome</keyword>
<organism evidence="1 2">
    <name type="scientific">Aeromonas simiae</name>
    <dbReference type="NCBI Taxonomy" id="218936"/>
    <lineage>
        <taxon>Bacteria</taxon>
        <taxon>Pseudomonadati</taxon>
        <taxon>Pseudomonadota</taxon>
        <taxon>Gammaproteobacteria</taxon>
        <taxon>Aeromonadales</taxon>
        <taxon>Aeromonadaceae</taxon>
        <taxon>Aeromonas</taxon>
    </lineage>
</organism>
<evidence type="ECO:0000313" key="2">
    <source>
        <dbReference type="Proteomes" id="UP000594034"/>
    </source>
</evidence>
<accession>A0A5J6WY89</accession>
<dbReference type="KEGG" id="asim:FE240_11155"/>
<sequence length="186" mass="20421">MARIVLVSLLQGLSSRFPVYSQTCLNTALANYGGRVWLPPQQSRDVDELRRGAGNRPLGMLADLKAGWSPIDPTAGGDDAGRLALAQYDDELLGNLDMYWRIPAKINSPITDNLFELRREVVDEALGAKVTQAWQQGLETRLKALLVAAASGEDQLVFAEVECAYWLRCCLSDEAGIELVWPEMAG</sequence>
<dbReference type="RefSeq" id="WP_193000987.1">
    <property type="nucleotide sequence ID" value="NZ_CP040449.1"/>
</dbReference>
<evidence type="ECO:0000313" key="1">
    <source>
        <dbReference type="EMBL" id="QFI55191.1"/>
    </source>
</evidence>
<proteinExistence type="predicted"/>
<reference evidence="1 2" key="1">
    <citation type="submission" date="2019-05" db="EMBL/GenBank/DDBJ databases">
        <title>OXA-830, a novel chromosomally encoded expanded-spectrum class D beta-lactamase in Aeromonas simiae.</title>
        <authorList>
            <person name="Zhou W."/>
            <person name="Chen Q."/>
        </authorList>
    </citation>
    <scope>NUCLEOTIDE SEQUENCE [LARGE SCALE GENOMIC DNA]</scope>
    <source>
        <strain evidence="1 2">A6</strain>
    </source>
</reference>
<gene>
    <name evidence="1" type="ORF">FE240_11155</name>
</gene>
<name>A0A5J6WY89_9GAMM</name>
<dbReference type="EMBL" id="CP040449">
    <property type="protein sequence ID" value="QFI55191.1"/>
    <property type="molecule type" value="Genomic_DNA"/>
</dbReference>
<dbReference type="Proteomes" id="UP000594034">
    <property type="component" value="Chromosome"/>
</dbReference>